<gene>
    <name evidence="5" type="ORF">RHRU231_750028</name>
</gene>
<dbReference type="CDD" id="cd06170">
    <property type="entry name" value="LuxR_C_like"/>
    <property type="match status" value="1"/>
</dbReference>
<dbReference type="eggNOG" id="COG2197">
    <property type="taxonomic scope" value="Bacteria"/>
</dbReference>
<keyword evidence="1" id="KW-0805">Transcription regulation</keyword>
<evidence type="ECO:0000259" key="4">
    <source>
        <dbReference type="PROSITE" id="PS50043"/>
    </source>
</evidence>
<dbReference type="InterPro" id="IPR000792">
    <property type="entry name" value="Tscrpt_reg_LuxR_C"/>
</dbReference>
<sequence>MWQRLGTSVAAFGPHITNDSAHWKQRVRQTLGPKRYARLSTPPARLTIEQTVDTALGTPAEESVTTAPGASPLTRREAEVAELVARGLSNREIADQLVISHRTVDGHVEHILGKLGVGSRTQVVAWVHARAAGTAPASG</sequence>
<dbReference type="GO" id="GO:0006355">
    <property type="term" value="P:regulation of DNA-templated transcription"/>
    <property type="evidence" value="ECO:0007669"/>
    <property type="project" value="InterPro"/>
</dbReference>
<dbReference type="eggNOG" id="COG3903">
    <property type="taxonomic scope" value="Bacteria"/>
</dbReference>
<dbReference type="AlphaFoldDB" id="A0A098BSI5"/>
<dbReference type="EMBL" id="CCSD01000089">
    <property type="protein sequence ID" value="CDZ90681.1"/>
    <property type="molecule type" value="Genomic_DNA"/>
</dbReference>
<keyword evidence="2" id="KW-0238">DNA-binding</keyword>
<evidence type="ECO:0000313" key="5">
    <source>
        <dbReference type="EMBL" id="CDZ90681.1"/>
    </source>
</evidence>
<dbReference type="PANTHER" id="PTHR44688:SF16">
    <property type="entry name" value="DNA-BINDING TRANSCRIPTIONAL ACTIVATOR DEVR_DOSR"/>
    <property type="match status" value="1"/>
</dbReference>
<name>A0A098BSI5_9NOCA</name>
<dbReference type="InterPro" id="IPR016032">
    <property type="entry name" value="Sig_transdc_resp-reg_C-effctor"/>
</dbReference>
<reference evidence="5 6" key="1">
    <citation type="journal article" date="2014" name="Genome Announc.">
        <title>Draft Genome Sequence of Propane- and Butane-Oxidizing Actinobacterium Rhodococcus ruber IEGM 231.</title>
        <authorList>
            <person name="Ivshina I.B."/>
            <person name="Kuyukina M.S."/>
            <person name="Krivoruchko A.V."/>
            <person name="Barbe V."/>
            <person name="Fischer C."/>
        </authorList>
    </citation>
    <scope>NUCLEOTIDE SEQUENCE [LARGE SCALE GENOMIC DNA]</scope>
</reference>
<evidence type="ECO:0000313" key="6">
    <source>
        <dbReference type="Proteomes" id="UP000042997"/>
    </source>
</evidence>
<dbReference type="InterPro" id="IPR036388">
    <property type="entry name" value="WH-like_DNA-bd_sf"/>
</dbReference>
<protein>
    <recommendedName>
        <fullName evidence="4">HTH luxR-type domain-containing protein</fullName>
    </recommendedName>
</protein>
<dbReference type="PROSITE" id="PS00622">
    <property type="entry name" value="HTH_LUXR_1"/>
    <property type="match status" value="1"/>
</dbReference>
<dbReference type="Proteomes" id="UP000042997">
    <property type="component" value="Unassembled WGS sequence"/>
</dbReference>
<evidence type="ECO:0000256" key="1">
    <source>
        <dbReference type="ARBA" id="ARBA00023015"/>
    </source>
</evidence>
<accession>A0A098BSI5</accession>
<dbReference type="PRINTS" id="PR00038">
    <property type="entry name" value="HTHLUXR"/>
</dbReference>
<dbReference type="GO" id="GO:0003677">
    <property type="term" value="F:DNA binding"/>
    <property type="evidence" value="ECO:0007669"/>
    <property type="project" value="UniProtKB-KW"/>
</dbReference>
<dbReference type="RefSeq" id="WP_040273859.1">
    <property type="nucleotide sequence ID" value="NZ_JAJNCM010000009.1"/>
</dbReference>
<dbReference type="Gene3D" id="1.10.10.10">
    <property type="entry name" value="Winged helix-like DNA-binding domain superfamily/Winged helix DNA-binding domain"/>
    <property type="match status" value="1"/>
</dbReference>
<dbReference type="PROSITE" id="PS50043">
    <property type="entry name" value="HTH_LUXR_2"/>
    <property type="match status" value="1"/>
</dbReference>
<dbReference type="PANTHER" id="PTHR44688">
    <property type="entry name" value="DNA-BINDING TRANSCRIPTIONAL ACTIVATOR DEVR_DOSR"/>
    <property type="match status" value="1"/>
</dbReference>
<proteinExistence type="predicted"/>
<keyword evidence="3" id="KW-0804">Transcription</keyword>
<evidence type="ECO:0000256" key="3">
    <source>
        <dbReference type="ARBA" id="ARBA00023163"/>
    </source>
</evidence>
<dbReference type="SUPFAM" id="SSF46894">
    <property type="entry name" value="C-terminal effector domain of the bipartite response regulators"/>
    <property type="match status" value="1"/>
</dbReference>
<evidence type="ECO:0000256" key="2">
    <source>
        <dbReference type="ARBA" id="ARBA00023125"/>
    </source>
</evidence>
<feature type="domain" description="HTH luxR-type" evidence="4">
    <location>
        <begin position="66"/>
        <end position="131"/>
    </location>
</feature>
<organism evidence="5 6">
    <name type="scientific">Rhodococcus ruber</name>
    <dbReference type="NCBI Taxonomy" id="1830"/>
    <lineage>
        <taxon>Bacteria</taxon>
        <taxon>Bacillati</taxon>
        <taxon>Actinomycetota</taxon>
        <taxon>Actinomycetes</taxon>
        <taxon>Mycobacteriales</taxon>
        <taxon>Nocardiaceae</taxon>
        <taxon>Rhodococcus</taxon>
    </lineage>
</organism>
<dbReference type="SMART" id="SM00421">
    <property type="entry name" value="HTH_LUXR"/>
    <property type="match status" value="1"/>
</dbReference>
<dbReference type="Pfam" id="PF00196">
    <property type="entry name" value="GerE"/>
    <property type="match status" value="1"/>
</dbReference>